<keyword evidence="3 6" id="KW-0812">Transmembrane</keyword>
<keyword evidence="4 6" id="KW-1133">Transmembrane helix</keyword>
<dbReference type="Proteomes" id="UP000030700">
    <property type="component" value="Unassembled WGS sequence"/>
</dbReference>
<keyword evidence="2" id="KW-1003">Cell membrane</keyword>
<evidence type="ECO:0000256" key="5">
    <source>
        <dbReference type="ARBA" id="ARBA00023136"/>
    </source>
</evidence>
<dbReference type="CDD" id="cd06580">
    <property type="entry name" value="TM_PBP1_transp_TpRbsC_like"/>
    <property type="match status" value="1"/>
</dbReference>
<dbReference type="PANTHER" id="PTHR47089">
    <property type="entry name" value="ABC TRANSPORTER, PERMEASE PROTEIN"/>
    <property type="match status" value="1"/>
</dbReference>
<keyword evidence="5 6" id="KW-0472">Membrane</keyword>
<dbReference type="PANTHER" id="PTHR47089:SF1">
    <property type="entry name" value="GUANOSINE ABC TRANSPORTER PERMEASE PROTEIN NUPP"/>
    <property type="match status" value="1"/>
</dbReference>
<feature type="transmembrane region" description="Helical" evidence="6">
    <location>
        <begin position="245"/>
        <end position="263"/>
    </location>
</feature>
<keyword evidence="8" id="KW-1185">Reference proteome</keyword>
<evidence type="ECO:0000313" key="7">
    <source>
        <dbReference type="EMBL" id="GAK54686.1"/>
    </source>
</evidence>
<reference evidence="7" key="1">
    <citation type="journal article" date="2015" name="PeerJ">
        <title>First genomic representation of candidate bacterial phylum KSB3 points to enhanced environmental sensing as a trigger of wastewater bulking.</title>
        <authorList>
            <person name="Sekiguchi Y."/>
            <person name="Ohashi A."/>
            <person name="Parks D.H."/>
            <person name="Yamauchi T."/>
            <person name="Tyson G.W."/>
            <person name="Hugenholtz P."/>
        </authorList>
    </citation>
    <scope>NUCLEOTIDE SEQUENCE [LARGE SCALE GENOMIC DNA]</scope>
</reference>
<dbReference type="EMBL" id="DF820462">
    <property type="protein sequence ID" value="GAK54686.1"/>
    <property type="molecule type" value="Genomic_DNA"/>
</dbReference>
<feature type="transmembrane region" description="Helical" evidence="6">
    <location>
        <begin position="321"/>
        <end position="344"/>
    </location>
</feature>
<dbReference type="AlphaFoldDB" id="A0A081BTF5"/>
<evidence type="ECO:0000256" key="4">
    <source>
        <dbReference type="ARBA" id="ARBA00022989"/>
    </source>
</evidence>
<dbReference type="GO" id="GO:0022857">
    <property type="term" value="F:transmembrane transporter activity"/>
    <property type="evidence" value="ECO:0007669"/>
    <property type="project" value="InterPro"/>
</dbReference>
<accession>A0A081BTF5</accession>
<name>A0A081BTF5_9BACT</name>
<feature type="transmembrane region" description="Helical" evidence="6">
    <location>
        <begin position="12"/>
        <end position="33"/>
    </location>
</feature>
<dbReference type="GO" id="GO:0005886">
    <property type="term" value="C:plasma membrane"/>
    <property type="evidence" value="ECO:0007669"/>
    <property type="project" value="UniProtKB-SubCell"/>
</dbReference>
<proteinExistence type="predicted"/>
<comment type="subcellular location">
    <subcellularLocation>
        <location evidence="1">Cell membrane</location>
        <topology evidence="1">Multi-pass membrane protein</topology>
    </subcellularLocation>
</comment>
<feature type="transmembrane region" description="Helical" evidence="6">
    <location>
        <begin position="53"/>
        <end position="77"/>
    </location>
</feature>
<feature type="transmembrane region" description="Helical" evidence="6">
    <location>
        <begin position="89"/>
        <end position="106"/>
    </location>
</feature>
<feature type="transmembrane region" description="Helical" evidence="6">
    <location>
        <begin position="112"/>
        <end position="131"/>
    </location>
</feature>
<feature type="transmembrane region" description="Helical" evidence="6">
    <location>
        <begin position="196"/>
        <end position="216"/>
    </location>
</feature>
<dbReference type="InterPro" id="IPR001851">
    <property type="entry name" value="ABC_transp_permease"/>
</dbReference>
<protein>
    <submittedName>
        <fullName evidence="7">Inner-membrane translocator</fullName>
    </submittedName>
</protein>
<evidence type="ECO:0000256" key="6">
    <source>
        <dbReference type="SAM" id="Phobius"/>
    </source>
</evidence>
<evidence type="ECO:0000313" key="8">
    <source>
        <dbReference type="Proteomes" id="UP000030700"/>
    </source>
</evidence>
<organism evidence="7">
    <name type="scientific">Candidatus Moduliflexus flocculans</name>
    <dbReference type="NCBI Taxonomy" id="1499966"/>
    <lineage>
        <taxon>Bacteria</taxon>
        <taxon>Candidatus Moduliflexota</taxon>
        <taxon>Candidatus Moduliflexia</taxon>
        <taxon>Candidatus Moduliflexales</taxon>
        <taxon>Candidatus Moduliflexaceae</taxon>
    </lineage>
</organism>
<feature type="transmembrane region" description="Helical" evidence="6">
    <location>
        <begin position="283"/>
        <end position="309"/>
    </location>
</feature>
<dbReference type="HOGENOM" id="CLU_040769_0_0_0"/>
<sequence length="362" mass="38815">MKTTFTQRLGFKILIVVAALMAALLSGAVLFLLAGANPLQAYFVMFTKPLNGVFGLTEILVRATPLMIVALGIAISFRSGILNIGGEGQILIGAIIGAAVALYLPAMPKHLHLTLIFAASFLGGAIWGGIAGWMRAYFAVNEILSTVMLNYIAIQVYTFLIRGPMIDPQEIKYGTGVPQTAALPRELWLDKLIPGARLHTGIILAVILAVLVYLFLWKTPVGYRMRAVGAEVKASKYAGINVPKYLFFAMFLSGGFSGLAGAVEVCGVHHRGLESLSAGYGFSGIVVALFGALHPLGIIPASILFGLLIIGADMMQRSVEVPASIIMAIQGLIILALVSSQVFLSQEQMRLKLVKLLLFWKK</sequence>
<evidence type="ECO:0000256" key="1">
    <source>
        <dbReference type="ARBA" id="ARBA00004651"/>
    </source>
</evidence>
<gene>
    <name evidence="7" type="ORF">U14_05974</name>
</gene>
<dbReference type="STRING" id="1499966.U14_05974"/>
<evidence type="ECO:0000256" key="3">
    <source>
        <dbReference type="ARBA" id="ARBA00022692"/>
    </source>
</evidence>
<feature type="transmembrane region" description="Helical" evidence="6">
    <location>
        <begin position="143"/>
        <end position="161"/>
    </location>
</feature>
<dbReference type="Pfam" id="PF02653">
    <property type="entry name" value="BPD_transp_2"/>
    <property type="match status" value="1"/>
</dbReference>
<evidence type="ECO:0000256" key="2">
    <source>
        <dbReference type="ARBA" id="ARBA00022475"/>
    </source>
</evidence>